<reference evidence="2 3" key="2">
    <citation type="submission" date="2018-11" db="EMBL/GenBank/DDBJ databases">
        <authorList>
            <consortium name="Pathogen Informatics"/>
        </authorList>
    </citation>
    <scope>NUCLEOTIDE SEQUENCE [LARGE SCALE GENOMIC DNA]</scope>
</reference>
<evidence type="ECO:0000313" key="2">
    <source>
        <dbReference type="EMBL" id="VDN18089.1"/>
    </source>
</evidence>
<keyword evidence="3" id="KW-1185">Reference proteome</keyword>
<dbReference type="SUPFAM" id="SSF81321">
    <property type="entry name" value="Family A G protein-coupled receptor-like"/>
    <property type="match status" value="1"/>
</dbReference>
<proteinExistence type="predicted"/>
<dbReference type="Pfam" id="PF10320">
    <property type="entry name" value="7TM_GPCR_Srsx"/>
    <property type="match status" value="1"/>
</dbReference>
<dbReference type="InterPro" id="IPR019424">
    <property type="entry name" value="7TM_GPCR_Srsx"/>
</dbReference>
<dbReference type="WBParaSite" id="GPUH_0001093101-mRNA-1">
    <property type="protein sequence ID" value="GPUH_0001093101-mRNA-1"/>
    <property type="gene ID" value="GPUH_0001093101"/>
</dbReference>
<dbReference type="Proteomes" id="UP000271098">
    <property type="component" value="Unassembled WGS sequence"/>
</dbReference>
<protein>
    <submittedName>
        <fullName evidence="4">G_PROTEIN_RECEP_F1_2 domain-containing protein</fullName>
    </submittedName>
</protein>
<organism evidence="4">
    <name type="scientific">Gongylonema pulchrum</name>
    <dbReference type="NCBI Taxonomy" id="637853"/>
    <lineage>
        <taxon>Eukaryota</taxon>
        <taxon>Metazoa</taxon>
        <taxon>Ecdysozoa</taxon>
        <taxon>Nematoda</taxon>
        <taxon>Chromadorea</taxon>
        <taxon>Rhabditida</taxon>
        <taxon>Spirurina</taxon>
        <taxon>Spiruromorpha</taxon>
        <taxon>Spiruroidea</taxon>
        <taxon>Gongylonematidae</taxon>
        <taxon>Gongylonema</taxon>
    </lineage>
</organism>
<keyword evidence="1" id="KW-1133">Transmembrane helix</keyword>
<name>A0A183DQC7_9BILA</name>
<keyword evidence="1" id="KW-0812">Transmembrane</keyword>
<keyword evidence="1" id="KW-0472">Membrane</keyword>
<feature type="transmembrane region" description="Helical" evidence="1">
    <location>
        <begin position="28"/>
        <end position="46"/>
    </location>
</feature>
<evidence type="ECO:0000313" key="3">
    <source>
        <dbReference type="Proteomes" id="UP000271098"/>
    </source>
</evidence>
<dbReference type="EMBL" id="UYRT01078231">
    <property type="protein sequence ID" value="VDN18089.1"/>
    <property type="molecule type" value="Genomic_DNA"/>
</dbReference>
<sequence>MIPLIILGIFGNINIIIATAHQRNLHSHNTMLIAIIAVFDLAYILLRTCSNVETVICEAHSLTKTLAPSC</sequence>
<dbReference type="Gene3D" id="1.20.1070.10">
    <property type="entry name" value="Rhodopsin 7-helix transmembrane proteins"/>
    <property type="match status" value="1"/>
</dbReference>
<accession>A0A183DQC7</accession>
<evidence type="ECO:0000256" key="1">
    <source>
        <dbReference type="SAM" id="Phobius"/>
    </source>
</evidence>
<reference evidence="4" key="1">
    <citation type="submission" date="2016-06" db="UniProtKB">
        <authorList>
            <consortium name="WormBaseParasite"/>
        </authorList>
    </citation>
    <scope>IDENTIFICATION</scope>
</reference>
<evidence type="ECO:0000313" key="4">
    <source>
        <dbReference type="WBParaSite" id="GPUH_0001093101-mRNA-1"/>
    </source>
</evidence>
<dbReference type="AlphaFoldDB" id="A0A183DQC7"/>
<gene>
    <name evidence="2" type="ORF">GPUH_LOCUS10918</name>
</gene>